<name>A0ABR0SKL1_9HYPO</name>
<feature type="region of interest" description="Disordered" evidence="2">
    <location>
        <begin position="170"/>
        <end position="261"/>
    </location>
</feature>
<evidence type="ECO:0000256" key="2">
    <source>
        <dbReference type="SAM" id="MobiDB-lite"/>
    </source>
</evidence>
<evidence type="ECO:0000259" key="3">
    <source>
        <dbReference type="PROSITE" id="PS50157"/>
    </source>
</evidence>
<dbReference type="Gene3D" id="3.30.160.60">
    <property type="entry name" value="Classic Zinc Finger"/>
    <property type="match status" value="1"/>
</dbReference>
<feature type="compositionally biased region" description="Basic residues" evidence="2">
    <location>
        <begin position="241"/>
        <end position="250"/>
    </location>
</feature>
<proteinExistence type="predicted"/>
<dbReference type="Proteomes" id="UP001338125">
    <property type="component" value="Unassembled WGS sequence"/>
</dbReference>
<keyword evidence="5" id="KW-1185">Reference proteome</keyword>
<sequence>MARSSPDWDLDSDEIASVTSQDLHDNRPNRWTGSQATWRDITVEERRLWRSMKMMEDQDLAIHLYNAHALKRRGKNPETAQDVTITLDTGLEAIWAPPKVWTAWPLNEKRVPDRKINRGDEDDAEDDKYTFRMQEKRLPSSDLAEELSAAVLRMARERFYKSTKSVLRSIEGDEATEPRTPRAGESDEERRRGASISSDSGPHESSDEIKSDNESGNMDIEDDEEDEEEDDDEEDNQVTPRPKKRIRRVPRTFEPMPSTNDDLSYELVKLPVRHIITQLDATLRILHNARVATADYASDSSATSDESDSQSGLKRSRGRPRSTPQQQEEEEAGDDLTSSQPDARPTTSARKRGRPKKIRIPREGETYEDMLVRVARESHRRLPATSQDKDAAFEEWLRKGDEKIAREEALQREEEELGIEPGASAQERRTRRLGLRSWSDVVGAAALAGFSGQVIARTAKRCVGLFGEGMTIRRLDEIPASRQPAFQTVDYRPETIHLDPNQDDDEDDDYADNETDPGTALSSRRSLSLAPFSRDPSSEPRRGRGRNHTYTPNSPAPIPRSRSRSRSRSSAGFYLCPIPSCERASTGFSRKQNLKRHMQLVHPGQQLQYQLQQEGGGSNGYGETWGEEAGDSEDEVLGAVHVDGFLKPILPTRGWRENPPPRKRDWGQVGGSQGLGDEF</sequence>
<feature type="compositionally biased region" description="Acidic residues" evidence="2">
    <location>
        <begin position="501"/>
        <end position="515"/>
    </location>
</feature>
<reference evidence="4 5" key="1">
    <citation type="submission" date="2024-01" db="EMBL/GenBank/DDBJ databases">
        <title>Complete genome of Cladobotryum mycophilum ATHUM6906.</title>
        <authorList>
            <person name="Christinaki A.C."/>
            <person name="Myridakis A.I."/>
            <person name="Kouvelis V.N."/>
        </authorList>
    </citation>
    <scope>NUCLEOTIDE SEQUENCE [LARGE SCALE GENOMIC DNA]</scope>
    <source>
        <strain evidence="4 5">ATHUM6906</strain>
    </source>
</reference>
<feature type="region of interest" description="Disordered" evidence="2">
    <location>
        <begin position="484"/>
        <end position="568"/>
    </location>
</feature>
<keyword evidence="1" id="KW-0479">Metal-binding</keyword>
<feature type="region of interest" description="Disordered" evidence="2">
    <location>
        <begin position="114"/>
        <end position="133"/>
    </location>
</feature>
<dbReference type="InterPro" id="IPR019622">
    <property type="entry name" value="Rrn9_dom"/>
</dbReference>
<feature type="region of interest" description="Disordered" evidence="2">
    <location>
        <begin position="650"/>
        <end position="679"/>
    </location>
</feature>
<evidence type="ECO:0000256" key="1">
    <source>
        <dbReference type="PROSITE-ProRule" id="PRU00042"/>
    </source>
</evidence>
<dbReference type="EMBL" id="JAVFKD010000012">
    <property type="protein sequence ID" value="KAK5992698.1"/>
    <property type="molecule type" value="Genomic_DNA"/>
</dbReference>
<feature type="compositionally biased region" description="Basic residues" evidence="2">
    <location>
        <begin position="349"/>
        <end position="359"/>
    </location>
</feature>
<dbReference type="PROSITE" id="PS50157">
    <property type="entry name" value="ZINC_FINGER_C2H2_2"/>
    <property type="match status" value="1"/>
</dbReference>
<comment type="caution">
    <text evidence="4">The sequence shown here is derived from an EMBL/GenBank/DDBJ whole genome shotgun (WGS) entry which is preliminary data.</text>
</comment>
<organism evidence="4 5">
    <name type="scientific">Cladobotryum mycophilum</name>
    <dbReference type="NCBI Taxonomy" id="491253"/>
    <lineage>
        <taxon>Eukaryota</taxon>
        <taxon>Fungi</taxon>
        <taxon>Dikarya</taxon>
        <taxon>Ascomycota</taxon>
        <taxon>Pezizomycotina</taxon>
        <taxon>Sordariomycetes</taxon>
        <taxon>Hypocreomycetidae</taxon>
        <taxon>Hypocreales</taxon>
        <taxon>Hypocreaceae</taxon>
        <taxon>Cladobotryum</taxon>
    </lineage>
</organism>
<feature type="compositionally biased region" description="Basic and acidic residues" evidence="2">
    <location>
        <begin position="654"/>
        <end position="666"/>
    </location>
</feature>
<feature type="compositionally biased region" description="Low complexity" evidence="2">
    <location>
        <begin position="295"/>
        <end position="304"/>
    </location>
</feature>
<keyword evidence="1" id="KW-0863">Zinc-finger</keyword>
<dbReference type="InterPro" id="IPR013087">
    <property type="entry name" value="Znf_C2H2_type"/>
</dbReference>
<evidence type="ECO:0000313" key="4">
    <source>
        <dbReference type="EMBL" id="KAK5992698.1"/>
    </source>
</evidence>
<feature type="compositionally biased region" description="Gly residues" evidence="2">
    <location>
        <begin position="668"/>
        <end position="679"/>
    </location>
</feature>
<accession>A0ABR0SKL1</accession>
<keyword evidence="1" id="KW-0862">Zinc</keyword>
<evidence type="ECO:0000313" key="5">
    <source>
        <dbReference type="Proteomes" id="UP001338125"/>
    </source>
</evidence>
<feature type="compositionally biased region" description="Acidic residues" evidence="2">
    <location>
        <begin position="219"/>
        <end position="236"/>
    </location>
</feature>
<feature type="compositionally biased region" description="Basic and acidic residues" evidence="2">
    <location>
        <begin position="176"/>
        <end position="192"/>
    </location>
</feature>
<dbReference type="InterPro" id="IPR059095">
    <property type="entry name" value="Znf_C2H2_17_2nd"/>
</dbReference>
<feature type="compositionally biased region" description="Basic and acidic residues" evidence="2">
    <location>
        <begin position="201"/>
        <end position="213"/>
    </location>
</feature>
<feature type="region of interest" description="Disordered" evidence="2">
    <location>
        <begin position="295"/>
        <end position="364"/>
    </location>
</feature>
<dbReference type="Pfam" id="PF10680">
    <property type="entry name" value="RRN9"/>
    <property type="match status" value="1"/>
</dbReference>
<feature type="domain" description="C2H2-type" evidence="3">
    <location>
        <begin position="579"/>
        <end position="607"/>
    </location>
</feature>
<protein>
    <recommendedName>
        <fullName evidence="3">C2H2-type domain-containing protein</fullName>
    </recommendedName>
</protein>
<gene>
    <name evidence="4" type="ORF">PT974_06113</name>
</gene>
<feature type="region of interest" description="Disordered" evidence="2">
    <location>
        <begin position="1"/>
        <end position="31"/>
    </location>
</feature>
<dbReference type="Pfam" id="PF26176">
    <property type="entry name" value="zf_C2H2_17_2"/>
    <property type="match status" value="1"/>
</dbReference>
<feature type="compositionally biased region" description="Polar residues" evidence="2">
    <location>
        <begin position="336"/>
        <end position="348"/>
    </location>
</feature>